<dbReference type="EMBL" id="JAPWDV010000002">
    <property type="protein sequence ID" value="KAJ6219168.1"/>
    <property type="molecule type" value="Genomic_DNA"/>
</dbReference>
<dbReference type="InterPro" id="IPR038973">
    <property type="entry name" value="MutL/Mlh/Pms-like"/>
</dbReference>
<dbReference type="Pfam" id="PF13589">
    <property type="entry name" value="HATPase_c_3"/>
    <property type="match status" value="1"/>
</dbReference>
<evidence type="ECO:0000259" key="4">
    <source>
        <dbReference type="SMART" id="SM00853"/>
    </source>
</evidence>
<feature type="region of interest" description="Disordered" evidence="3">
    <location>
        <begin position="344"/>
        <end position="370"/>
    </location>
</feature>
<proteinExistence type="inferred from homology"/>
<dbReference type="SUPFAM" id="SSF55874">
    <property type="entry name" value="ATPase domain of HSP90 chaperone/DNA topoisomerase II/histidine kinase"/>
    <property type="match status" value="1"/>
</dbReference>
<dbReference type="GO" id="GO:0016887">
    <property type="term" value="F:ATP hydrolysis activity"/>
    <property type="evidence" value="ECO:0007669"/>
    <property type="project" value="InterPro"/>
</dbReference>
<evidence type="ECO:0000256" key="3">
    <source>
        <dbReference type="SAM" id="MobiDB-lite"/>
    </source>
</evidence>
<dbReference type="GO" id="GO:0005524">
    <property type="term" value="F:ATP binding"/>
    <property type="evidence" value="ECO:0007669"/>
    <property type="project" value="InterPro"/>
</dbReference>
<evidence type="ECO:0000256" key="1">
    <source>
        <dbReference type="ARBA" id="ARBA00006082"/>
    </source>
</evidence>
<evidence type="ECO:0000313" key="7">
    <source>
        <dbReference type="Proteomes" id="UP001142055"/>
    </source>
</evidence>
<dbReference type="PANTHER" id="PTHR10073">
    <property type="entry name" value="DNA MISMATCH REPAIR PROTEIN MLH, PMS, MUTL"/>
    <property type="match status" value="1"/>
</dbReference>
<dbReference type="InterPro" id="IPR037198">
    <property type="entry name" value="MutL_C_sf"/>
</dbReference>
<feature type="region of interest" description="Disordered" evidence="3">
    <location>
        <begin position="522"/>
        <end position="541"/>
    </location>
</feature>
<keyword evidence="2" id="KW-0227">DNA damage</keyword>
<dbReference type="Gene3D" id="3.30.1370.100">
    <property type="entry name" value="MutL, C-terminal domain, regulatory subdomain"/>
    <property type="match status" value="1"/>
</dbReference>
<dbReference type="Gene3D" id="3.30.230.10">
    <property type="match status" value="1"/>
</dbReference>
<dbReference type="SMART" id="SM00853">
    <property type="entry name" value="MutL_C"/>
    <property type="match status" value="1"/>
</dbReference>
<dbReference type="Proteomes" id="UP001142055">
    <property type="component" value="Chromosome 2"/>
</dbReference>
<dbReference type="InterPro" id="IPR014721">
    <property type="entry name" value="Ribsml_uS5_D2-typ_fold_subgr"/>
</dbReference>
<dbReference type="AlphaFoldDB" id="A0A9Q0M361"/>
<organism evidence="6 7">
    <name type="scientific">Blomia tropicalis</name>
    <name type="common">Mite</name>
    <dbReference type="NCBI Taxonomy" id="40697"/>
    <lineage>
        <taxon>Eukaryota</taxon>
        <taxon>Metazoa</taxon>
        <taxon>Ecdysozoa</taxon>
        <taxon>Arthropoda</taxon>
        <taxon>Chelicerata</taxon>
        <taxon>Arachnida</taxon>
        <taxon>Acari</taxon>
        <taxon>Acariformes</taxon>
        <taxon>Sarcoptiformes</taxon>
        <taxon>Astigmata</taxon>
        <taxon>Glycyphagoidea</taxon>
        <taxon>Echimyopodidae</taxon>
        <taxon>Blomia</taxon>
    </lineage>
</organism>
<dbReference type="Pfam" id="PF08676">
    <property type="entry name" value="MutL_C"/>
    <property type="match status" value="1"/>
</dbReference>
<feature type="domain" description="MutL C-terminal dimerisation" evidence="4">
    <location>
        <begin position="632"/>
        <end position="782"/>
    </location>
</feature>
<dbReference type="InterPro" id="IPR002099">
    <property type="entry name" value="MutL/Mlh/PMS"/>
</dbReference>
<comment type="similarity">
    <text evidence="1">Belongs to the DNA mismatch repair MutL/HexB family.</text>
</comment>
<comment type="caution">
    <text evidence="6">The sequence shown here is derived from an EMBL/GenBank/DDBJ whole genome shotgun (WGS) entry which is preliminary data.</text>
</comment>
<evidence type="ECO:0000313" key="6">
    <source>
        <dbReference type="EMBL" id="KAJ6219168.1"/>
    </source>
</evidence>
<dbReference type="Pfam" id="PF01119">
    <property type="entry name" value="DNA_mis_repair"/>
    <property type="match status" value="1"/>
</dbReference>
<evidence type="ECO:0000259" key="5">
    <source>
        <dbReference type="SMART" id="SM01340"/>
    </source>
</evidence>
<dbReference type="SMART" id="SM01340">
    <property type="entry name" value="DNA_mis_repair"/>
    <property type="match status" value="1"/>
</dbReference>
<dbReference type="InterPro" id="IPR014790">
    <property type="entry name" value="MutL_C"/>
</dbReference>
<dbReference type="InterPro" id="IPR013507">
    <property type="entry name" value="DNA_mismatch_S5_2-like"/>
</dbReference>
<dbReference type="SUPFAM" id="SSF118116">
    <property type="entry name" value="DNA mismatch repair protein MutL"/>
    <property type="match status" value="1"/>
</dbReference>
<dbReference type="GO" id="GO:0140664">
    <property type="term" value="F:ATP-dependent DNA damage sensor activity"/>
    <property type="evidence" value="ECO:0007669"/>
    <property type="project" value="InterPro"/>
</dbReference>
<dbReference type="Gene3D" id="3.30.1540.20">
    <property type="entry name" value="MutL, C-terminal domain, dimerisation subdomain"/>
    <property type="match status" value="1"/>
</dbReference>
<dbReference type="GO" id="GO:0030983">
    <property type="term" value="F:mismatched DNA binding"/>
    <property type="evidence" value="ECO:0007669"/>
    <property type="project" value="InterPro"/>
</dbReference>
<dbReference type="GO" id="GO:0006298">
    <property type="term" value="P:mismatch repair"/>
    <property type="evidence" value="ECO:0007669"/>
    <property type="project" value="InterPro"/>
</dbReference>
<feature type="domain" description="DNA mismatch repair protein S5" evidence="5">
    <location>
        <begin position="193"/>
        <end position="324"/>
    </location>
</feature>
<gene>
    <name evidence="6" type="ORF">RDWZM_004980</name>
</gene>
<dbReference type="SUPFAM" id="SSF54211">
    <property type="entry name" value="Ribosomal protein S5 domain 2-like"/>
    <property type="match status" value="1"/>
</dbReference>
<dbReference type="InterPro" id="IPR036890">
    <property type="entry name" value="HATPase_C_sf"/>
</dbReference>
<feature type="compositionally biased region" description="Basic and acidic residues" evidence="3">
    <location>
        <begin position="532"/>
        <end position="541"/>
    </location>
</feature>
<dbReference type="CDD" id="cd03484">
    <property type="entry name" value="MutL_Trans_hPMS_2_like"/>
    <property type="match status" value="1"/>
</dbReference>
<sequence>MAVAVKELIENSVDANAKSLSIRFVEYGKDLIEVIDNGDGIENDNFCRLGKRNCTSKIFSFEDLDTVETFGFRGEAISSLCNISNVTIHTRHVSANIGTKLTFNIAGDIIQEDSMAREIGTTVSLNKIFLPLPVRRKELEANFRRIFDRTLSLIYQYCVGMIGIRIACYHRITRDGHYTNLFTSNGLSIQSNIIEIFDYKQFSSLMPFVCHTDINDKSIDEEDRVDFKLTGYISKPDSGCGRSSSDRQYFYLNDRPCDLTTISKRINQIYRTYNRNQYPFVLLRINIQEQLIDRNLTPDKRKILLADNHYIFKIIQHSLDRMFSRETADVATLSSSQTLLSYLNRGGDDDDGDAQTIKRSYSSVSSNEDESFESQTLKLFKRRPSPCNDLDVPRQAANESVESVWINPVNESIGDNHYRFVSHDDSRNMDNVDTSSSCSQLVLKRSTTSMENKSKNVPIMKHPFFASLPKTKLWEKANNDSRLETSHNEENVKEKETNNLENSIVPSMEDVTNVNVSNSTTSLSIEDENGDDVDRPNDHRNSVGEVETIDVIEVGDEECTLESITRVENMVIEDCDIDTICEQYRRNIYEAKRTNVDSVPHFTAQIIPEHNEQALNELRHLLTKQSFNRMKVIGQFNLGFIIAKIENDLFIIDQHAIDERQNFETLLKNPETESQKLVCPQNLRLNSLNEMIVMENLPIFKELGFEFEIEHDKRAGQRVLLSVVPFGKEWIGGLSDVEEIIAAIRESPTGDIITGRRFVSNGLRREIAYRACRSSIMVGDTLFKPQMEKMLQKMCSLCDPWHCAHNRPTIRHLLSLTQYTIHDQ</sequence>
<dbReference type="FunFam" id="3.30.1370.100:FF:000001">
    <property type="entry name" value="Mismatch repair endonuclease pms1, putative"/>
    <property type="match status" value="1"/>
</dbReference>
<protein>
    <submittedName>
        <fullName evidence="6">Uncharacterized protein</fullName>
    </submittedName>
</protein>
<dbReference type="Gene3D" id="3.30.565.10">
    <property type="entry name" value="Histidine kinase-like ATPase, C-terminal domain"/>
    <property type="match status" value="1"/>
</dbReference>
<dbReference type="OMA" id="MRPRRMP"/>
<accession>A0A9Q0M361</accession>
<reference evidence="6" key="1">
    <citation type="submission" date="2022-12" db="EMBL/GenBank/DDBJ databases">
        <title>Genome assemblies of Blomia tropicalis.</title>
        <authorList>
            <person name="Cui Y."/>
        </authorList>
    </citation>
    <scope>NUCLEOTIDE SEQUENCE</scope>
    <source>
        <tissue evidence="6">Adult mites</tissue>
    </source>
</reference>
<dbReference type="InterPro" id="IPR042121">
    <property type="entry name" value="MutL_C_regsub"/>
</dbReference>
<name>A0A9Q0M361_BLOTA</name>
<dbReference type="NCBIfam" id="TIGR00585">
    <property type="entry name" value="mutl"/>
    <property type="match status" value="1"/>
</dbReference>
<dbReference type="InterPro" id="IPR020568">
    <property type="entry name" value="Ribosomal_Su5_D2-typ_SF"/>
</dbReference>
<dbReference type="InterPro" id="IPR042120">
    <property type="entry name" value="MutL_C_dimsub"/>
</dbReference>
<dbReference type="GO" id="GO:0032389">
    <property type="term" value="C:MutLalpha complex"/>
    <property type="evidence" value="ECO:0007669"/>
    <property type="project" value="TreeGrafter"/>
</dbReference>
<evidence type="ECO:0000256" key="2">
    <source>
        <dbReference type="ARBA" id="ARBA00022763"/>
    </source>
</evidence>
<dbReference type="PANTHER" id="PTHR10073:SF52">
    <property type="entry name" value="MISMATCH REPAIR ENDONUCLEASE PMS2"/>
    <property type="match status" value="1"/>
</dbReference>
<keyword evidence="7" id="KW-1185">Reference proteome</keyword>